<comment type="caution">
    <text evidence="1">The sequence shown here is derived from an EMBL/GenBank/DDBJ whole genome shotgun (WGS) entry which is preliminary data.</text>
</comment>
<dbReference type="PROSITE" id="PS50007">
    <property type="entry name" value="PIPLC_X_DOMAIN"/>
    <property type="match status" value="1"/>
</dbReference>
<keyword evidence="2" id="KW-1185">Reference proteome</keyword>
<dbReference type="InterPro" id="IPR017946">
    <property type="entry name" value="PLC-like_Pdiesterase_TIM-brl"/>
</dbReference>
<sequence>MDELPGEIKSLGLDSLFLPGTHDSGAYDNTQKLPIYFEKYVYTQDVDVLGQLCHGARYLDLRVGFYNQSEHLWWLHHEIYLVRPLSHILGDIKTFVEATNEIVIVEFHKFQTGFSKNPSVYLELYQFGTFYLGKHMAKIGWNKLLKDLQTEGRRVIVTYKLQPFADDSSIC</sequence>
<dbReference type="EMBL" id="CARXXK010000001">
    <property type="protein sequence ID" value="CAI6343446.1"/>
    <property type="molecule type" value="Genomic_DNA"/>
</dbReference>
<accession>A0AAV0VGW6</accession>
<gene>
    <name evidence="1" type="ORF">MEUPH1_LOCUS713</name>
</gene>
<dbReference type="GO" id="GO:0008081">
    <property type="term" value="F:phosphoric diester hydrolase activity"/>
    <property type="evidence" value="ECO:0007669"/>
    <property type="project" value="InterPro"/>
</dbReference>
<proteinExistence type="predicted"/>
<evidence type="ECO:0000313" key="2">
    <source>
        <dbReference type="Proteomes" id="UP001160148"/>
    </source>
</evidence>
<dbReference type="Gene3D" id="3.20.20.190">
    <property type="entry name" value="Phosphatidylinositol (PI) phosphodiesterase"/>
    <property type="match status" value="1"/>
</dbReference>
<dbReference type="GO" id="GO:0006629">
    <property type="term" value="P:lipid metabolic process"/>
    <property type="evidence" value="ECO:0007669"/>
    <property type="project" value="InterPro"/>
</dbReference>
<dbReference type="SUPFAM" id="SSF51695">
    <property type="entry name" value="PLC-like phosphodiesterases"/>
    <property type="match status" value="1"/>
</dbReference>
<organism evidence="1 2">
    <name type="scientific">Macrosiphum euphorbiae</name>
    <name type="common">potato aphid</name>
    <dbReference type="NCBI Taxonomy" id="13131"/>
    <lineage>
        <taxon>Eukaryota</taxon>
        <taxon>Metazoa</taxon>
        <taxon>Ecdysozoa</taxon>
        <taxon>Arthropoda</taxon>
        <taxon>Hexapoda</taxon>
        <taxon>Insecta</taxon>
        <taxon>Pterygota</taxon>
        <taxon>Neoptera</taxon>
        <taxon>Paraneoptera</taxon>
        <taxon>Hemiptera</taxon>
        <taxon>Sternorrhyncha</taxon>
        <taxon>Aphidomorpha</taxon>
        <taxon>Aphidoidea</taxon>
        <taxon>Aphididae</taxon>
        <taxon>Macrosiphini</taxon>
        <taxon>Macrosiphum</taxon>
    </lineage>
</organism>
<dbReference type="PANTHER" id="PTHR13593">
    <property type="match status" value="1"/>
</dbReference>
<dbReference type="Proteomes" id="UP001160148">
    <property type="component" value="Unassembled WGS sequence"/>
</dbReference>
<name>A0AAV0VGW6_9HEMI</name>
<reference evidence="1 2" key="1">
    <citation type="submission" date="2023-01" db="EMBL/GenBank/DDBJ databases">
        <authorList>
            <person name="Whitehead M."/>
        </authorList>
    </citation>
    <scope>NUCLEOTIDE SEQUENCE [LARGE SCALE GENOMIC DNA]</scope>
</reference>
<evidence type="ECO:0000313" key="1">
    <source>
        <dbReference type="EMBL" id="CAI6343446.1"/>
    </source>
</evidence>
<dbReference type="AlphaFoldDB" id="A0AAV0VGW6"/>
<dbReference type="InterPro" id="IPR051057">
    <property type="entry name" value="PI-PLC_domain"/>
</dbReference>
<dbReference type="PANTHER" id="PTHR13593:SF103">
    <property type="entry name" value="RE10370P"/>
    <property type="match status" value="1"/>
</dbReference>
<protein>
    <submittedName>
        <fullName evidence="1">Uncharacterized protein</fullName>
    </submittedName>
</protein>